<evidence type="ECO:0000313" key="4">
    <source>
        <dbReference type="EMBL" id="OIN88780.1"/>
    </source>
</evidence>
<dbReference type="Gene3D" id="2.40.50.140">
    <property type="entry name" value="Nucleic acid-binding proteins"/>
    <property type="match status" value="1"/>
</dbReference>
<name>A0A1J4RR35_9BACT</name>
<accession>A0A1J4RR35</accession>
<dbReference type="PANTHER" id="PTHR10744:SF1">
    <property type="entry name" value="SMALL RIBOSOMAL SUBUNIT PROTEIN US17M"/>
    <property type="match status" value="1"/>
</dbReference>
<dbReference type="EMBL" id="MNUJ01000061">
    <property type="protein sequence ID" value="OIN88780.1"/>
    <property type="molecule type" value="Genomic_DNA"/>
</dbReference>
<evidence type="ECO:0000256" key="1">
    <source>
        <dbReference type="ARBA" id="ARBA00010254"/>
    </source>
</evidence>
<dbReference type="AlphaFoldDB" id="A0A1J4RR35"/>
<keyword evidence="3" id="KW-0687">Ribonucleoprotein</keyword>
<dbReference type="SUPFAM" id="SSF50249">
    <property type="entry name" value="Nucleic acid-binding proteins"/>
    <property type="match status" value="1"/>
</dbReference>
<dbReference type="GO" id="GO:0006412">
    <property type="term" value="P:translation"/>
    <property type="evidence" value="ECO:0007669"/>
    <property type="project" value="InterPro"/>
</dbReference>
<dbReference type="GO" id="GO:0003735">
    <property type="term" value="F:structural constituent of ribosome"/>
    <property type="evidence" value="ECO:0007669"/>
    <property type="project" value="InterPro"/>
</dbReference>
<evidence type="ECO:0000256" key="2">
    <source>
        <dbReference type="ARBA" id="ARBA00022980"/>
    </source>
</evidence>
<dbReference type="InterPro" id="IPR012340">
    <property type="entry name" value="NA-bd_OB-fold"/>
</dbReference>
<gene>
    <name evidence="4" type="ORF">AUJ40_03115</name>
</gene>
<dbReference type="Pfam" id="PF00366">
    <property type="entry name" value="Ribosomal_S17"/>
    <property type="match status" value="1"/>
</dbReference>
<dbReference type="InterPro" id="IPR000266">
    <property type="entry name" value="Ribosomal_uS17"/>
</dbReference>
<dbReference type="Proteomes" id="UP000182753">
    <property type="component" value="Unassembled WGS sequence"/>
</dbReference>
<sequence>MSKKNRRVHPERSRRGRIVSLSMNGVAVVDTERQKTHKLYGKSFKVNKRIKAKYSKEKLEIGDQVFIREKRPQSKDVHFEIIRVEK</sequence>
<dbReference type="PANTHER" id="PTHR10744">
    <property type="entry name" value="40S RIBOSOMAL PROTEIN S11 FAMILY MEMBER"/>
    <property type="match status" value="1"/>
</dbReference>
<dbReference type="GO" id="GO:0022627">
    <property type="term" value="C:cytosolic small ribosomal subunit"/>
    <property type="evidence" value="ECO:0007669"/>
    <property type="project" value="TreeGrafter"/>
</dbReference>
<evidence type="ECO:0000256" key="3">
    <source>
        <dbReference type="ARBA" id="ARBA00023274"/>
    </source>
</evidence>
<reference evidence="4 5" key="1">
    <citation type="journal article" date="2016" name="Environ. Microbiol.">
        <title>Genomic resolution of a cold subsurface aquifer community provides metabolic insights for novel microbes adapted to high CO concentrations.</title>
        <authorList>
            <person name="Probst A.J."/>
            <person name="Castelle C.J."/>
            <person name="Singh A."/>
            <person name="Brown C.T."/>
            <person name="Anantharaman K."/>
            <person name="Sharon I."/>
            <person name="Hug L.A."/>
            <person name="Burstein D."/>
            <person name="Emerson J.B."/>
            <person name="Thomas B.C."/>
            <person name="Banfield J.F."/>
        </authorList>
    </citation>
    <scope>NUCLEOTIDE SEQUENCE [LARGE SCALE GENOMIC DNA]</scope>
    <source>
        <strain evidence="4">CG1_02_42_45</strain>
    </source>
</reference>
<comment type="similarity">
    <text evidence="1">Belongs to the universal ribosomal protein uS17 family.</text>
</comment>
<comment type="caution">
    <text evidence="4">The sequence shown here is derived from an EMBL/GenBank/DDBJ whole genome shotgun (WGS) entry which is preliminary data.</text>
</comment>
<organism evidence="4 5">
    <name type="scientific">Candidatus Berkelbacteria bacterium CG1_02_42_45</name>
    <dbReference type="NCBI Taxonomy" id="1805036"/>
    <lineage>
        <taxon>Bacteria</taxon>
        <taxon>Candidatus Berkelbacteria</taxon>
    </lineage>
</organism>
<keyword evidence="2 4" id="KW-0689">Ribosomal protein</keyword>
<evidence type="ECO:0000313" key="5">
    <source>
        <dbReference type="Proteomes" id="UP000182753"/>
    </source>
</evidence>
<proteinExistence type="inferred from homology"/>
<protein>
    <submittedName>
        <fullName evidence="4">30S ribosomal protein S17</fullName>
    </submittedName>
</protein>